<evidence type="ECO:0000256" key="1">
    <source>
        <dbReference type="SAM" id="Phobius"/>
    </source>
</evidence>
<feature type="transmembrane region" description="Helical" evidence="1">
    <location>
        <begin position="21"/>
        <end position="41"/>
    </location>
</feature>
<accession>J3M0B7</accession>
<organism evidence="2">
    <name type="scientific">Oryza brachyantha</name>
    <name type="common">malo sina</name>
    <dbReference type="NCBI Taxonomy" id="4533"/>
    <lineage>
        <taxon>Eukaryota</taxon>
        <taxon>Viridiplantae</taxon>
        <taxon>Streptophyta</taxon>
        <taxon>Embryophyta</taxon>
        <taxon>Tracheophyta</taxon>
        <taxon>Spermatophyta</taxon>
        <taxon>Magnoliopsida</taxon>
        <taxon>Liliopsida</taxon>
        <taxon>Poales</taxon>
        <taxon>Poaceae</taxon>
        <taxon>BOP clade</taxon>
        <taxon>Oryzoideae</taxon>
        <taxon>Oryzeae</taxon>
        <taxon>Oryzinae</taxon>
        <taxon>Oryza</taxon>
    </lineage>
</organism>
<name>J3M0B7_ORYBR</name>
<sequence length="158" mass="17419">MHIMNQTKACYHHYRFVLKTGCIFTFKCSSFSICAIDSFMLFSTTGIAAILASLLALMIFSFSSFSWSAFASGVPARDWGPVVTSAMYKMESASDTEITERNCIFVFCTNFALLTLSFMDDMLNDTSSAIVAKQQGKLGQVSTHGNETDTMLIGCVWS</sequence>
<dbReference type="HOGENOM" id="CLU_1671996_0_0_1"/>
<dbReference type="EnsemblPlants" id="OB04G28420.1">
    <property type="protein sequence ID" value="OB04G28420.1"/>
    <property type="gene ID" value="OB04G28420"/>
</dbReference>
<protein>
    <submittedName>
        <fullName evidence="2">Uncharacterized protein</fullName>
    </submittedName>
</protein>
<proteinExistence type="predicted"/>
<keyword evidence="1" id="KW-1133">Transmembrane helix</keyword>
<dbReference type="AlphaFoldDB" id="J3M0B7"/>
<evidence type="ECO:0000313" key="2">
    <source>
        <dbReference type="EnsemblPlants" id="OB04G28420.1"/>
    </source>
</evidence>
<feature type="transmembrane region" description="Helical" evidence="1">
    <location>
        <begin position="47"/>
        <end position="70"/>
    </location>
</feature>
<reference evidence="2" key="1">
    <citation type="journal article" date="2013" name="Nat. Commun.">
        <title>Whole-genome sequencing of Oryza brachyantha reveals mechanisms underlying Oryza genome evolution.</title>
        <authorList>
            <person name="Chen J."/>
            <person name="Huang Q."/>
            <person name="Gao D."/>
            <person name="Wang J."/>
            <person name="Lang Y."/>
            <person name="Liu T."/>
            <person name="Li B."/>
            <person name="Bai Z."/>
            <person name="Luis Goicoechea J."/>
            <person name="Liang C."/>
            <person name="Chen C."/>
            <person name="Zhang W."/>
            <person name="Sun S."/>
            <person name="Liao Y."/>
            <person name="Zhang X."/>
            <person name="Yang L."/>
            <person name="Song C."/>
            <person name="Wang M."/>
            <person name="Shi J."/>
            <person name="Liu G."/>
            <person name="Liu J."/>
            <person name="Zhou H."/>
            <person name="Zhou W."/>
            <person name="Yu Q."/>
            <person name="An N."/>
            <person name="Chen Y."/>
            <person name="Cai Q."/>
            <person name="Wang B."/>
            <person name="Liu B."/>
            <person name="Min J."/>
            <person name="Huang Y."/>
            <person name="Wu H."/>
            <person name="Li Z."/>
            <person name="Zhang Y."/>
            <person name="Yin Y."/>
            <person name="Song W."/>
            <person name="Jiang J."/>
            <person name="Jackson S.A."/>
            <person name="Wing R.A."/>
            <person name="Wang J."/>
            <person name="Chen M."/>
        </authorList>
    </citation>
    <scope>NUCLEOTIDE SEQUENCE [LARGE SCALE GENOMIC DNA]</scope>
    <source>
        <strain evidence="2">cv. IRGC 101232</strain>
    </source>
</reference>
<keyword evidence="1" id="KW-0472">Membrane</keyword>
<dbReference type="Proteomes" id="UP000006038">
    <property type="component" value="Chromosome 4"/>
</dbReference>
<evidence type="ECO:0000313" key="3">
    <source>
        <dbReference type="Proteomes" id="UP000006038"/>
    </source>
</evidence>
<keyword evidence="1" id="KW-0812">Transmembrane</keyword>
<reference evidence="2" key="2">
    <citation type="submission" date="2013-04" db="UniProtKB">
        <authorList>
            <consortium name="EnsemblPlants"/>
        </authorList>
    </citation>
    <scope>IDENTIFICATION</scope>
</reference>
<dbReference type="Gramene" id="OB04G28420.1">
    <property type="protein sequence ID" value="OB04G28420.1"/>
    <property type="gene ID" value="OB04G28420"/>
</dbReference>
<keyword evidence="3" id="KW-1185">Reference proteome</keyword>